<organism evidence="1">
    <name type="scientific">Anthurium amnicola</name>
    <dbReference type="NCBI Taxonomy" id="1678845"/>
    <lineage>
        <taxon>Eukaryota</taxon>
        <taxon>Viridiplantae</taxon>
        <taxon>Streptophyta</taxon>
        <taxon>Embryophyta</taxon>
        <taxon>Tracheophyta</taxon>
        <taxon>Spermatophyta</taxon>
        <taxon>Magnoliopsida</taxon>
        <taxon>Liliopsida</taxon>
        <taxon>Araceae</taxon>
        <taxon>Pothoideae</taxon>
        <taxon>Potheae</taxon>
        <taxon>Anthurium</taxon>
    </lineage>
</organism>
<protein>
    <submittedName>
        <fullName evidence="1">Cubilin</fullName>
    </submittedName>
</protein>
<accession>A0A1D1YGJ5</accession>
<reference evidence="1" key="1">
    <citation type="submission" date="2015-07" db="EMBL/GenBank/DDBJ databases">
        <title>Transcriptome Assembly of Anthurium amnicola.</title>
        <authorList>
            <person name="Suzuki J."/>
        </authorList>
    </citation>
    <scope>NUCLEOTIDE SEQUENCE</scope>
</reference>
<gene>
    <name evidence="1" type="primary">CUBN_5</name>
    <name evidence="1" type="ORF">g.26490</name>
</gene>
<dbReference type="AlphaFoldDB" id="A0A1D1YGJ5"/>
<name>A0A1D1YGJ5_9ARAE</name>
<evidence type="ECO:0000313" key="1">
    <source>
        <dbReference type="EMBL" id="JAT53766.1"/>
    </source>
</evidence>
<feature type="non-terminal residue" evidence="1">
    <location>
        <position position="1"/>
    </location>
</feature>
<sequence>CCVQHAYPLLDRSSFIPPSVLELPRHAFRYSRQIKPILSDQDNPKNSMALFTRTLFTRTLFTSNARHLSLFTRPLLSTSHRTFISSAIPPTTYEADKDYWVLKSTLDDIRAKYGLSGGARIKDHNLDAHSDLEIDITPPADIKKLAQINSLLELASKDFQWFISEAENNTRVNKKVWLAEDDDMSGNRDEAIKAYRESTVMANSTLHVYDLEESIEQKPPGFQHVH</sequence>
<dbReference type="EMBL" id="GDJX01014170">
    <property type="protein sequence ID" value="JAT53766.1"/>
    <property type="molecule type" value="Transcribed_RNA"/>
</dbReference>
<proteinExistence type="predicted"/>